<feature type="transmembrane region" description="Helical" evidence="1">
    <location>
        <begin position="137"/>
        <end position="158"/>
    </location>
</feature>
<proteinExistence type="predicted"/>
<feature type="transmembrane region" description="Helical" evidence="1">
    <location>
        <begin position="81"/>
        <end position="99"/>
    </location>
</feature>
<accession>A0A316DPN0</accession>
<feature type="transmembrane region" description="Helical" evidence="1">
    <location>
        <begin position="6"/>
        <end position="28"/>
    </location>
</feature>
<keyword evidence="1" id="KW-0812">Transmembrane</keyword>
<dbReference type="EMBL" id="QGGP01000002">
    <property type="protein sequence ID" value="PWK19716.1"/>
    <property type="molecule type" value="Genomic_DNA"/>
</dbReference>
<feature type="transmembrane region" description="Helical" evidence="1">
    <location>
        <begin position="40"/>
        <end position="69"/>
    </location>
</feature>
<dbReference type="AlphaFoldDB" id="A0A316DPN0"/>
<reference evidence="2 3" key="1">
    <citation type="submission" date="2018-05" db="EMBL/GenBank/DDBJ databases">
        <title>Genomic Encyclopedia of Archaeal and Bacterial Type Strains, Phase II (KMG-II): from individual species to whole genera.</title>
        <authorList>
            <person name="Goeker M."/>
        </authorList>
    </citation>
    <scope>NUCLEOTIDE SEQUENCE [LARGE SCALE GENOMIC DNA]</scope>
    <source>
        <strain evidence="2 3">DSM 22637</strain>
    </source>
</reference>
<keyword evidence="3" id="KW-1185">Reference proteome</keyword>
<feature type="transmembrane region" description="Helical" evidence="1">
    <location>
        <begin position="106"/>
        <end position="125"/>
    </location>
</feature>
<gene>
    <name evidence="2" type="ORF">LX78_01066</name>
</gene>
<keyword evidence="1" id="KW-0472">Membrane</keyword>
<evidence type="ECO:0000313" key="3">
    <source>
        <dbReference type="Proteomes" id="UP000245430"/>
    </source>
</evidence>
<feature type="transmembrane region" description="Helical" evidence="1">
    <location>
        <begin position="170"/>
        <end position="189"/>
    </location>
</feature>
<dbReference type="Proteomes" id="UP000245430">
    <property type="component" value="Unassembled WGS sequence"/>
</dbReference>
<feature type="transmembrane region" description="Helical" evidence="1">
    <location>
        <begin position="209"/>
        <end position="228"/>
    </location>
</feature>
<comment type="caution">
    <text evidence="2">The sequence shown here is derived from an EMBL/GenBank/DDBJ whole genome shotgun (WGS) entry which is preliminary data.</text>
</comment>
<organism evidence="2 3">
    <name type="scientific">Xanthomarina spongicola</name>
    <dbReference type="NCBI Taxonomy" id="570520"/>
    <lineage>
        <taxon>Bacteria</taxon>
        <taxon>Pseudomonadati</taxon>
        <taxon>Bacteroidota</taxon>
        <taxon>Flavobacteriia</taxon>
        <taxon>Flavobacteriales</taxon>
        <taxon>Flavobacteriaceae</taxon>
        <taxon>Xanthomarina</taxon>
    </lineage>
</organism>
<protein>
    <submittedName>
        <fullName evidence="2">Uncharacterized protein</fullName>
    </submittedName>
</protein>
<keyword evidence="1" id="KW-1133">Transmembrane helix</keyword>
<evidence type="ECO:0000256" key="1">
    <source>
        <dbReference type="SAM" id="Phobius"/>
    </source>
</evidence>
<evidence type="ECO:0000313" key="2">
    <source>
        <dbReference type="EMBL" id="PWK19716.1"/>
    </source>
</evidence>
<name>A0A316DPN0_9FLAO</name>
<sequence length="237" mass="27946">MLDFLTSYFNFIVYGFEILAAIAGLYFLNKTKNKSTRIFVFYLLYVVFVEFVAVCLIFFKSTLLVSYLISLGIKSTSWFNLFWLYGSILFVLFYYHSLLTNTKFKLVLKIMAILFSVVMLSHFIVFPNVFLTEHPPLYQISGLIITLICVALYFIEFLNDEKVLMIFQTFSFYATLGLFVWWLIITPVIFYDNYNTIADWDFANLKRRIFLFANIFMYTCFTVGFIITKPKSNNEII</sequence>